<reference evidence="2" key="2">
    <citation type="submission" date="2011-02" db="EMBL/GenBank/DDBJ databases">
        <title>The complete genome of Desulfurobacterium thermolithotrophum DSM 11699.</title>
        <authorList>
            <consortium name="US DOE Joint Genome Institute (JGI-PGF)"/>
            <person name="Lucas S."/>
            <person name="Copeland A."/>
            <person name="Lapidus A."/>
            <person name="Bruce D."/>
            <person name="Goodwin L."/>
            <person name="Pitluck S."/>
            <person name="Kyrpides N."/>
            <person name="Mavromatis K."/>
            <person name="Pagani I."/>
            <person name="Ivanova N."/>
            <person name="Mikhailova N."/>
            <person name="Daligault H."/>
            <person name="Detter J.C."/>
            <person name="Tapia R."/>
            <person name="Han C."/>
            <person name="Land M."/>
            <person name="Hauser L."/>
            <person name="Markowitz V."/>
            <person name="Cheng J.-F."/>
            <person name="Hugenholtz P."/>
            <person name="Woyke T."/>
            <person name="Wu D."/>
            <person name="Spring S."/>
            <person name="Brambilla E."/>
            <person name="Klenk H.-P."/>
            <person name="Eisen J.A."/>
        </authorList>
    </citation>
    <scope>NUCLEOTIDE SEQUENCE [LARGE SCALE GENOMIC DNA]</scope>
    <source>
        <strain evidence="2">DSM 11699 / BSA</strain>
    </source>
</reference>
<dbReference type="InParanoid" id="F0S3I8"/>
<dbReference type="KEGG" id="dte:Dester_0769"/>
<dbReference type="Proteomes" id="UP000007102">
    <property type="component" value="Chromosome"/>
</dbReference>
<dbReference type="OrthoDB" id="14020at2"/>
<dbReference type="AlphaFoldDB" id="F0S3I8"/>
<proteinExistence type="predicted"/>
<dbReference type="InterPro" id="IPR036280">
    <property type="entry name" value="Multihaem_cyt_sf"/>
</dbReference>
<organism evidence="1 2">
    <name type="scientific">Desulfurobacterium thermolithotrophum (strain DSM 11699 / BSA)</name>
    <dbReference type="NCBI Taxonomy" id="868864"/>
    <lineage>
        <taxon>Bacteria</taxon>
        <taxon>Pseudomonadati</taxon>
        <taxon>Aquificota</taxon>
        <taxon>Aquificia</taxon>
        <taxon>Desulfurobacteriales</taxon>
        <taxon>Desulfurobacteriaceae</taxon>
        <taxon>Desulfurobacterium</taxon>
    </lineage>
</organism>
<dbReference type="RefSeq" id="WP_013638365.1">
    <property type="nucleotide sequence ID" value="NC_015185.1"/>
</dbReference>
<sequence length="186" mass="21194">MNLKEIMENIRFILNRVEKEELIHVEPKTIAQRAYELYWKQNCEYGVVNSFSEVGGLKFNYFKVLEISKELPHKWNKICGAITGAFYIFAVTLPEEAIESAVKEIIEFHNNTKLPIFIGNKEFEIPKVAVGSILCRDSIINWSKAAGIHPRALERSERCARITGDIAFKTAQILNKHVGALTEANI</sequence>
<dbReference type="STRING" id="868864.Dester_0769"/>
<dbReference type="EMBL" id="CP002543">
    <property type="protein sequence ID" value="ADY73410.1"/>
    <property type="molecule type" value="Genomic_DNA"/>
</dbReference>
<dbReference type="HOGENOM" id="CLU_1467541_0_0_0"/>
<name>F0S3I8_DESTD</name>
<evidence type="ECO:0000313" key="1">
    <source>
        <dbReference type="EMBL" id="ADY73410.1"/>
    </source>
</evidence>
<accession>F0S3I8</accession>
<evidence type="ECO:0000313" key="2">
    <source>
        <dbReference type="Proteomes" id="UP000007102"/>
    </source>
</evidence>
<protein>
    <submittedName>
        <fullName evidence="1">Split soret cytochrome c</fullName>
    </submittedName>
</protein>
<gene>
    <name evidence="1" type="ordered locus">Dester_0769</name>
</gene>
<reference evidence="1 2" key="1">
    <citation type="journal article" date="2011" name="Stand. Genomic Sci.">
        <title>Complete genome sequence of the thermophilic sulfur-reducer Desulfurobacterium thermolithotrophum type strain (BSA(T)) from a deep-sea hydrothermal vent.</title>
        <authorList>
            <person name="Goker M."/>
            <person name="Daligault H."/>
            <person name="Mwirichia R."/>
            <person name="Lapidus A."/>
            <person name="Lucas S."/>
            <person name="Deshpande S."/>
            <person name="Pagani I."/>
            <person name="Tapia R."/>
            <person name="Cheng J.F."/>
            <person name="Goodwin L."/>
            <person name="Pitluck S."/>
            <person name="Liolios K."/>
            <person name="Ivanova N."/>
            <person name="Mavromatis K."/>
            <person name="Mikhailova N."/>
            <person name="Pati A."/>
            <person name="Chen A."/>
            <person name="Palaniappan K."/>
            <person name="Han C."/>
            <person name="Land M."/>
            <person name="Hauser L."/>
            <person name="Pan C."/>
            <person name="Brambilla E.M."/>
            <person name="Rohde M."/>
            <person name="Spring S."/>
            <person name="Sikorski J."/>
            <person name="Wirth R."/>
            <person name="Detter J.C."/>
            <person name="Woyke T."/>
            <person name="Bristow J."/>
            <person name="Eisen J.A."/>
            <person name="Markowitz V."/>
            <person name="Hugenholtz P."/>
            <person name="Kyrpides N.C."/>
            <person name="Klenk H.P."/>
        </authorList>
    </citation>
    <scope>NUCLEOTIDE SEQUENCE [LARGE SCALE GENOMIC DNA]</scope>
    <source>
        <strain evidence="2">DSM 11699 / BSA</strain>
    </source>
</reference>
<dbReference type="eggNOG" id="ENOG5033W8C">
    <property type="taxonomic scope" value="Bacteria"/>
</dbReference>
<dbReference type="SUPFAM" id="SSF48695">
    <property type="entry name" value="Multiheme cytochromes"/>
    <property type="match status" value="1"/>
</dbReference>
<dbReference type="Pfam" id="PF09719">
    <property type="entry name" value="C_GCAxxG_C_C"/>
    <property type="match status" value="1"/>
</dbReference>
<keyword evidence="2" id="KW-1185">Reference proteome</keyword>
<dbReference type="InterPro" id="IPR010181">
    <property type="entry name" value="CGCAxxGCC_motif"/>
</dbReference>